<sequence>MSKTTISLSKLGLEKLIKTKLDFSKTAIEMVYAYFSQRDNVALQQCIFALLAQSAEVL</sequence>
<evidence type="ECO:0000313" key="1">
    <source>
        <dbReference type="EMBL" id="PJE78274.1"/>
    </source>
</evidence>
<protein>
    <submittedName>
        <fullName evidence="1">Uncharacterized protein</fullName>
    </submittedName>
</protein>
<gene>
    <name evidence="1" type="ORF">CI610_02792</name>
</gene>
<proteinExistence type="predicted"/>
<comment type="caution">
    <text evidence="1">The sequence shown here is derived from an EMBL/GenBank/DDBJ whole genome shotgun (WGS) entry which is preliminary data.</text>
</comment>
<dbReference type="AlphaFoldDB" id="A0A2H9T4Y2"/>
<name>A0A2H9T4Y2_9ZZZZ</name>
<reference evidence="1" key="1">
    <citation type="journal article" date="2017" name="Appl. Environ. Microbiol.">
        <title>Molecular characterization of an Endozoicomonas-like organism causing infection in king scallop Pecten maximus L.</title>
        <authorList>
            <person name="Cano I."/>
            <person name="van Aerle R."/>
            <person name="Ross S."/>
            <person name="Verner-Jeffreys D.W."/>
            <person name="Paley R.K."/>
            <person name="Rimmer G."/>
            <person name="Ryder D."/>
            <person name="Hooper P."/>
            <person name="Stone D."/>
            <person name="Feist S.W."/>
        </authorList>
    </citation>
    <scope>NUCLEOTIDE SEQUENCE</scope>
</reference>
<accession>A0A2H9T4Y2</accession>
<dbReference type="EMBL" id="NSIT01000215">
    <property type="protein sequence ID" value="PJE78274.1"/>
    <property type="molecule type" value="Genomic_DNA"/>
</dbReference>
<organism evidence="1">
    <name type="scientific">invertebrate metagenome</name>
    <dbReference type="NCBI Taxonomy" id="1711999"/>
    <lineage>
        <taxon>unclassified sequences</taxon>
        <taxon>metagenomes</taxon>
        <taxon>organismal metagenomes</taxon>
    </lineage>
</organism>